<feature type="transmembrane region" description="Helical" evidence="1">
    <location>
        <begin position="75"/>
        <end position="93"/>
    </location>
</feature>
<dbReference type="AlphaFoldDB" id="A0A5B7CK08"/>
<proteinExistence type="predicted"/>
<organism evidence="2 3">
    <name type="scientific">Portunus trituberculatus</name>
    <name type="common">Swimming crab</name>
    <name type="synonym">Neptunus trituberculatus</name>
    <dbReference type="NCBI Taxonomy" id="210409"/>
    <lineage>
        <taxon>Eukaryota</taxon>
        <taxon>Metazoa</taxon>
        <taxon>Ecdysozoa</taxon>
        <taxon>Arthropoda</taxon>
        <taxon>Crustacea</taxon>
        <taxon>Multicrustacea</taxon>
        <taxon>Malacostraca</taxon>
        <taxon>Eumalacostraca</taxon>
        <taxon>Eucarida</taxon>
        <taxon>Decapoda</taxon>
        <taxon>Pleocyemata</taxon>
        <taxon>Brachyura</taxon>
        <taxon>Eubrachyura</taxon>
        <taxon>Portunoidea</taxon>
        <taxon>Portunidae</taxon>
        <taxon>Portuninae</taxon>
        <taxon>Portunus</taxon>
    </lineage>
</organism>
<gene>
    <name evidence="2" type="ORF">E2C01_001279</name>
</gene>
<comment type="caution">
    <text evidence="2">The sequence shown here is derived from an EMBL/GenBank/DDBJ whole genome shotgun (WGS) entry which is preliminary data.</text>
</comment>
<dbReference type="EMBL" id="VSRR010000040">
    <property type="protein sequence ID" value="MPC08686.1"/>
    <property type="molecule type" value="Genomic_DNA"/>
</dbReference>
<keyword evidence="1" id="KW-0472">Membrane</keyword>
<name>A0A5B7CK08_PORTR</name>
<keyword evidence="3" id="KW-1185">Reference proteome</keyword>
<protein>
    <submittedName>
        <fullName evidence="2">Uncharacterized protein</fullName>
    </submittedName>
</protein>
<reference evidence="2 3" key="1">
    <citation type="submission" date="2019-05" db="EMBL/GenBank/DDBJ databases">
        <title>Another draft genome of Portunus trituberculatus and its Hox gene families provides insights of decapod evolution.</title>
        <authorList>
            <person name="Jeong J.-H."/>
            <person name="Song I."/>
            <person name="Kim S."/>
            <person name="Choi T."/>
            <person name="Kim D."/>
            <person name="Ryu S."/>
            <person name="Kim W."/>
        </authorList>
    </citation>
    <scope>NUCLEOTIDE SEQUENCE [LARGE SCALE GENOMIC DNA]</scope>
    <source>
        <tissue evidence="2">Muscle</tissue>
    </source>
</reference>
<sequence length="135" mass="15125">MNLMVRCAVVVPITKLSIRECLSTPPMTCNTLKRLQKSPASHSKPQLPISTPAVTNILLLISTSGNNRSLLYTLAQWWVAALFTLIQIIGNITKHSTRNILIRQLTHEAGVVSNEVRPRIVWCSRSHNGRRSSRM</sequence>
<keyword evidence="1" id="KW-1133">Transmembrane helix</keyword>
<evidence type="ECO:0000313" key="3">
    <source>
        <dbReference type="Proteomes" id="UP000324222"/>
    </source>
</evidence>
<accession>A0A5B7CK08</accession>
<evidence type="ECO:0000313" key="2">
    <source>
        <dbReference type="EMBL" id="MPC08686.1"/>
    </source>
</evidence>
<dbReference type="Proteomes" id="UP000324222">
    <property type="component" value="Unassembled WGS sequence"/>
</dbReference>
<keyword evidence="1" id="KW-0812">Transmembrane</keyword>
<evidence type="ECO:0000256" key="1">
    <source>
        <dbReference type="SAM" id="Phobius"/>
    </source>
</evidence>